<evidence type="ECO:0000313" key="3">
    <source>
        <dbReference type="EMBL" id="OLF18949.1"/>
    </source>
</evidence>
<dbReference type="EMBL" id="MSIE01000004">
    <property type="protein sequence ID" value="OLF18949.1"/>
    <property type="molecule type" value="Genomic_DNA"/>
</dbReference>
<sequence>MRGLVAPLVKMLLFAVVTVTLTAVLGLTIANTTLGPTTGYAARFTDATGLNVGDDIRMSGVRVGQVSSIEVVDDRLAEVRFDVEAGRELPASVTATIKYRNLIGQRYVALGVGTGGDPNDVLAPDGVIPPERTRPALNLTVLFNGFRPLFEALDPAEVNTLAAELVQVLQGEGGTIDSVLAHTASLTTTVAGKDQVIGRVIDNLNTVLDTVNNRTGEVSELIDQLQELATGLAAQREPIGDAISALGELTESTAGLLGEARPAVTQDVAALGALAGNLADHGDTVDRFLAGLPHKLQTINRVSSYGGWFNYYLCGMSGRVGVSDLGVTVDLPVLPLAGTPMAERCGP</sequence>
<organism evidence="3 4">
    <name type="scientific">Actinophytocola xanthii</name>
    <dbReference type="NCBI Taxonomy" id="1912961"/>
    <lineage>
        <taxon>Bacteria</taxon>
        <taxon>Bacillati</taxon>
        <taxon>Actinomycetota</taxon>
        <taxon>Actinomycetes</taxon>
        <taxon>Pseudonocardiales</taxon>
        <taxon>Pseudonocardiaceae</taxon>
    </lineage>
</organism>
<name>A0A1Q8CX66_9PSEU</name>
<evidence type="ECO:0000313" key="4">
    <source>
        <dbReference type="Proteomes" id="UP000185596"/>
    </source>
</evidence>
<dbReference type="STRING" id="1912961.BU204_03565"/>
<dbReference type="GO" id="GO:0005576">
    <property type="term" value="C:extracellular region"/>
    <property type="evidence" value="ECO:0007669"/>
    <property type="project" value="TreeGrafter"/>
</dbReference>
<reference evidence="3 4" key="1">
    <citation type="submission" date="2016-12" db="EMBL/GenBank/DDBJ databases">
        <title>The draft genome sequence of Actinophytocola sp. 11-183.</title>
        <authorList>
            <person name="Wang W."/>
            <person name="Yuan L."/>
        </authorList>
    </citation>
    <scope>NUCLEOTIDE SEQUENCE [LARGE SCALE GENOMIC DNA]</scope>
    <source>
        <strain evidence="3 4">11-183</strain>
    </source>
</reference>
<evidence type="ECO:0000259" key="2">
    <source>
        <dbReference type="Pfam" id="PF11887"/>
    </source>
</evidence>
<dbReference type="NCBIfam" id="TIGR00996">
    <property type="entry name" value="Mtu_fam_mce"/>
    <property type="match status" value="1"/>
</dbReference>
<dbReference type="InterPro" id="IPR024516">
    <property type="entry name" value="Mce_C"/>
</dbReference>
<dbReference type="Pfam" id="PF02470">
    <property type="entry name" value="MlaD"/>
    <property type="match status" value="1"/>
</dbReference>
<dbReference type="InterPro" id="IPR003399">
    <property type="entry name" value="Mce/MlaD"/>
</dbReference>
<feature type="domain" description="Mce/MlaD" evidence="1">
    <location>
        <begin position="38"/>
        <end position="110"/>
    </location>
</feature>
<gene>
    <name evidence="3" type="ORF">BU204_03565</name>
</gene>
<comment type="caution">
    <text evidence="3">The sequence shown here is derived from an EMBL/GenBank/DDBJ whole genome shotgun (WGS) entry which is preliminary data.</text>
</comment>
<protein>
    <submittedName>
        <fullName evidence="3">MCE family protein</fullName>
    </submittedName>
</protein>
<dbReference type="InterPro" id="IPR052336">
    <property type="entry name" value="MlaD_Phospholipid_Transporter"/>
</dbReference>
<dbReference type="InterPro" id="IPR005693">
    <property type="entry name" value="Mce"/>
</dbReference>
<feature type="domain" description="Mammalian cell entry C-terminal" evidence="2">
    <location>
        <begin position="121"/>
        <end position="312"/>
    </location>
</feature>
<dbReference type="PANTHER" id="PTHR33371">
    <property type="entry name" value="INTERMEMBRANE PHOSPHOLIPID TRANSPORT SYSTEM BINDING PROTEIN MLAD-RELATED"/>
    <property type="match status" value="1"/>
</dbReference>
<dbReference type="AlphaFoldDB" id="A0A1Q8CX66"/>
<dbReference type="GO" id="GO:0051701">
    <property type="term" value="P:biological process involved in interaction with host"/>
    <property type="evidence" value="ECO:0007669"/>
    <property type="project" value="TreeGrafter"/>
</dbReference>
<evidence type="ECO:0000259" key="1">
    <source>
        <dbReference type="Pfam" id="PF02470"/>
    </source>
</evidence>
<dbReference type="Proteomes" id="UP000185596">
    <property type="component" value="Unassembled WGS sequence"/>
</dbReference>
<proteinExistence type="predicted"/>
<accession>A0A1Q8CX66</accession>
<dbReference type="Pfam" id="PF11887">
    <property type="entry name" value="Mce4_CUP1"/>
    <property type="match status" value="1"/>
</dbReference>
<dbReference type="RefSeq" id="WP_075124074.1">
    <property type="nucleotide sequence ID" value="NZ_MSIE01000004.1"/>
</dbReference>
<keyword evidence="4" id="KW-1185">Reference proteome</keyword>
<dbReference type="PANTHER" id="PTHR33371:SF17">
    <property type="entry name" value="MCE-FAMILY PROTEIN MCE1B"/>
    <property type="match status" value="1"/>
</dbReference>